<dbReference type="Pfam" id="PF06580">
    <property type="entry name" value="His_kinase"/>
    <property type="match status" value="1"/>
</dbReference>
<evidence type="ECO:0000313" key="2">
    <source>
        <dbReference type="EMBL" id="AER65934.1"/>
    </source>
</evidence>
<dbReference type="EMBL" id="CP003096">
    <property type="protein sequence ID" value="AER65934.1"/>
    <property type="molecule type" value="Genomic_DNA"/>
</dbReference>
<dbReference type="STRING" id="580340.Tlie_0190"/>
<accession>G7V6A5</accession>
<evidence type="ECO:0000259" key="1">
    <source>
        <dbReference type="PROSITE" id="PS50109"/>
    </source>
</evidence>
<dbReference type="Pfam" id="PF02518">
    <property type="entry name" value="HATPase_c"/>
    <property type="match status" value="1"/>
</dbReference>
<keyword evidence="2" id="KW-0418">Kinase</keyword>
<dbReference type="InterPro" id="IPR036890">
    <property type="entry name" value="HATPase_C_sf"/>
</dbReference>
<dbReference type="GO" id="GO:0016020">
    <property type="term" value="C:membrane"/>
    <property type="evidence" value="ECO:0007669"/>
    <property type="project" value="InterPro"/>
</dbReference>
<reference evidence="3" key="1">
    <citation type="submission" date="2011-10" db="EMBL/GenBank/DDBJ databases">
        <title>The complete genome of chromosome of Thermovirga lienii DSM 17291.</title>
        <authorList>
            <consortium name="US DOE Joint Genome Institute (JGI-PGF)"/>
            <person name="Lucas S."/>
            <person name="Copeland A."/>
            <person name="Lapidus A."/>
            <person name="Glavina del Rio T."/>
            <person name="Dalin E."/>
            <person name="Tice H."/>
            <person name="Bruce D."/>
            <person name="Goodwin L."/>
            <person name="Pitluck S."/>
            <person name="Peters L."/>
            <person name="Mikhailova N."/>
            <person name="Saunders E."/>
            <person name="Kyrpides N."/>
            <person name="Mavromatis K."/>
            <person name="Ivanova N."/>
            <person name="Last F.I."/>
            <person name="Brettin T."/>
            <person name="Detter J.C."/>
            <person name="Han C."/>
            <person name="Larimer F."/>
            <person name="Land M."/>
            <person name="Hauser L."/>
            <person name="Markowitz V."/>
            <person name="Cheng J.-F."/>
            <person name="Hugenholtz P."/>
            <person name="Woyke T."/>
            <person name="Wu D."/>
            <person name="Spring S."/>
            <person name="Schroeder M."/>
            <person name="Brambilla E.-M."/>
            <person name="Klenk H.-P."/>
            <person name="Eisen J.A."/>
        </authorList>
    </citation>
    <scope>NUCLEOTIDE SEQUENCE [LARGE SCALE GENOMIC DNA]</scope>
    <source>
        <strain evidence="3">ATCC BAA-1197 / DSM 17291 / Cas60314</strain>
    </source>
</reference>
<reference evidence="2 3" key="2">
    <citation type="journal article" date="2012" name="Stand. Genomic Sci.">
        <title>Genome sequence of the moderately thermophilic, amino-acid-degrading and sulfur-reducing bacterium Thermovirga lienii type strain (Cas60314(T)).</title>
        <authorList>
            <person name="Goker M."/>
            <person name="Saunders E."/>
            <person name="Lapidus A."/>
            <person name="Nolan M."/>
            <person name="Lucas S."/>
            <person name="Hammon N."/>
            <person name="Deshpande S."/>
            <person name="Cheng J.F."/>
            <person name="Han C."/>
            <person name="Tapia R."/>
            <person name="Goodwin L.A."/>
            <person name="Pitluck S."/>
            <person name="Liolios K."/>
            <person name="Mavromatis K."/>
            <person name="Pagani I."/>
            <person name="Ivanova N."/>
            <person name="Mikhailova N."/>
            <person name="Pati A."/>
            <person name="Chen A."/>
            <person name="Palaniappan K."/>
            <person name="Land M."/>
            <person name="Chang Y.J."/>
            <person name="Jeffries C.D."/>
            <person name="Brambilla E.M."/>
            <person name="Rohde M."/>
            <person name="Spring S."/>
            <person name="Detter J.C."/>
            <person name="Woyke T."/>
            <person name="Bristow J."/>
            <person name="Eisen J.A."/>
            <person name="Markowitz V."/>
            <person name="Hugenholtz P."/>
            <person name="Kyrpides N.C."/>
            <person name="Klenk H.P."/>
        </authorList>
    </citation>
    <scope>NUCLEOTIDE SEQUENCE [LARGE SCALE GENOMIC DNA]</scope>
    <source>
        <strain evidence="3">ATCC BAA-1197 / DSM 17291 / Cas60314</strain>
    </source>
</reference>
<organism evidence="2 3">
    <name type="scientific">Thermovirga lienii (strain ATCC BAA-1197 / DSM 17291 / Cas60314)</name>
    <dbReference type="NCBI Taxonomy" id="580340"/>
    <lineage>
        <taxon>Bacteria</taxon>
        <taxon>Thermotogati</taxon>
        <taxon>Synergistota</taxon>
        <taxon>Synergistia</taxon>
        <taxon>Synergistales</taxon>
        <taxon>Thermovirgaceae</taxon>
        <taxon>Thermovirga</taxon>
    </lineage>
</organism>
<dbReference type="KEGG" id="tli:Tlie_0190"/>
<dbReference type="PANTHER" id="PTHR34220">
    <property type="entry name" value="SENSOR HISTIDINE KINASE YPDA"/>
    <property type="match status" value="1"/>
</dbReference>
<dbReference type="Pfam" id="PF10114">
    <property type="entry name" value="PocR"/>
    <property type="match status" value="1"/>
</dbReference>
<dbReference type="InterPro" id="IPR003594">
    <property type="entry name" value="HATPase_dom"/>
</dbReference>
<dbReference type="Proteomes" id="UP000005868">
    <property type="component" value="Chromosome"/>
</dbReference>
<keyword evidence="2" id="KW-0808">Transferase</keyword>
<evidence type="ECO:0000313" key="3">
    <source>
        <dbReference type="Proteomes" id="UP000005868"/>
    </source>
</evidence>
<gene>
    <name evidence="2" type="ordered locus">Tlie_0190</name>
</gene>
<feature type="domain" description="Histidine kinase" evidence="1">
    <location>
        <begin position="288"/>
        <end position="401"/>
    </location>
</feature>
<dbReference type="AlphaFoldDB" id="G7V6A5"/>
<dbReference type="InterPro" id="IPR005467">
    <property type="entry name" value="His_kinase_dom"/>
</dbReference>
<dbReference type="PANTHER" id="PTHR34220:SF7">
    <property type="entry name" value="SENSOR HISTIDINE KINASE YPDA"/>
    <property type="match status" value="1"/>
</dbReference>
<dbReference type="eggNOG" id="COG2972">
    <property type="taxonomic scope" value="Bacteria"/>
</dbReference>
<dbReference type="Gene3D" id="3.30.565.10">
    <property type="entry name" value="Histidine kinase-like ATPase, C-terminal domain"/>
    <property type="match status" value="1"/>
</dbReference>
<name>G7V6A5_THELD</name>
<dbReference type="SUPFAM" id="SSF55874">
    <property type="entry name" value="ATPase domain of HSP90 chaperone/DNA topoisomerase II/histidine kinase"/>
    <property type="match status" value="1"/>
</dbReference>
<dbReference type="PROSITE" id="PS50109">
    <property type="entry name" value="HIS_KIN"/>
    <property type="match status" value="1"/>
</dbReference>
<dbReference type="InterPro" id="IPR010559">
    <property type="entry name" value="Sig_transdc_His_kin_internal"/>
</dbReference>
<keyword evidence="3" id="KW-1185">Reference proteome</keyword>
<proteinExistence type="predicted"/>
<dbReference type="HOGENOM" id="CLU_038337_0_0_0"/>
<dbReference type="GO" id="GO:0000155">
    <property type="term" value="F:phosphorelay sensor kinase activity"/>
    <property type="evidence" value="ECO:0007669"/>
    <property type="project" value="InterPro"/>
</dbReference>
<sequence>MYREGTLEWWRYVVDVDALEGIVENFAVSNNYAAILTTPEGTPVTKPCNFSNFCRIMRSMDGGKRCRKSDAEGGRKAITSGDVKIYTCHAGLIDMAVPIMLSEDKTVGILLMGQVKLREYTNKEVQELAARFWRFDYGERKKLIESFLKIPVVDEEQLRRSAMLLKLVASHIVTICEKHLSERKFLEKGITIMKRKVNKEALERNLKQAQVRSLQNKLNPHFIFNTLNVISRLAMFEGAKQTQELTIKFAEYLRYVLGKQKRGNFVMLKDELDCVRCFLDIYKSRFGERLSFEIEAEPETLDVFVPFMLLQPVVENAVVHGVEPSVKPACVTIKSCIRDDLLYLTVKDDGVGCDTEKLKKGLGLSNLEEKVRLYFKEKADIAFKSTPNEGTEVQIVIPIIKEGER</sequence>
<dbReference type="InterPro" id="IPR050640">
    <property type="entry name" value="Bact_2-comp_sensor_kinase"/>
</dbReference>
<dbReference type="eggNOG" id="COG4936">
    <property type="taxonomic scope" value="Bacteria"/>
</dbReference>
<protein>
    <submittedName>
        <fullName evidence="2">Signal transduction histidine kinase, LytS</fullName>
    </submittedName>
</protein>
<dbReference type="InterPro" id="IPR018771">
    <property type="entry name" value="PocR_dom"/>
</dbReference>